<keyword evidence="1" id="KW-0732">Signal</keyword>
<keyword evidence="3" id="KW-1185">Reference proteome</keyword>
<evidence type="ECO:0000256" key="1">
    <source>
        <dbReference type="SAM" id="SignalP"/>
    </source>
</evidence>
<proteinExistence type="predicted"/>
<name>A0ABU6U0V0_9FABA</name>
<organism evidence="2 3">
    <name type="scientific">Stylosanthes scabra</name>
    <dbReference type="NCBI Taxonomy" id="79078"/>
    <lineage>
        <taxon>Eukaryota</taxon>
        <taxon>Viridiplantae</taxon>
        <taxon>Streptophyta</taxon>
        <taxon>Embryophyta</taxon>
        <taxon>Tracheophyta</taxon>
        <taxon>Spermatophyta</taxon>
        <taxon>Magnoliopsida</taxon>
        <taxon>eudicotyledons</taxon>
        <taxon>Gunneridae</taxon>
        <taxon>Pentapetalae</taxon>
        <taxon>rosids</taxon>
        <taxon>fabids</taxon>
        <taxon>Fabales</taxon>
        <taxon>Fabaceae</taxon>
        <taxon>Papilionoideae</taxon>
        <taxon>50 kb inversion clade</taxon>
        <taxon>dalbergioids sensu lato</taxon>
        <taxon>Dalbergieae</taxon>
        <taxon>Pterocarpus clade</taxon>
        <taxon>Stylosanthes</taxon>
    </lineage>
</organism>
<dbReference type="Proteomes" id="UP001341840">
    <property type="component" value="Unassembled WGS sequence"/>
</dbReference>
<evidence type="ECO:0000313" key="3">
    <source>
        <dbReference type="Proteomes" id="UP001341840"/>
    </source>
</evidence>
<feature type="signal peptide" evidence="1">
    <location>
        <begin position="1"/>
        <end position="22"/>
    </location>
</feature>
<comment type="caution">
    <text evidence="2">The sequence shown here is derived from an EMBL/GenBank/DDBJ whole genome shotgun (WGS) entry which is preliminary data.</text>
</comment>
<accession>A0ABU6U0V0</accession>
<gene>
    <name evidence="2" type="ORF">PIB30_102988</name>
</gene>
<feature type="chain" id="PRO_5045490844" evidence="1">
    <location>
        <begin position="23"/>
        <end position="103"/>
    </location>
</feature>
<evidence type="ECO:0000313" key="2">
    <source>
        <dbReference type="EMBL" id="MED6153538.1"/>
    </source>
</evidence>
<reference evidence="2 3" key="1">
    <citation type="journal article" date="2023" name="Plants (Basel)">
        <title>Bridging the Gap: Combining Genomics and Transcriptomics Approaches to Understand Stylosanthes scabra, an Orphan Legume from the Brazilian Caatinga.</title>
        <authorList>
            <person name="Ferreira-Neto J.R.C."/>
            <person name="da Silva M.D."/>
            <person name="Binneck E."/>
            <person name="de Melo N.F."/>
            <person name="da Silva R.H."/>
            <person name="de Melo A.L.T.M."/>
            <person name="Pandolfi V."/>
            <person name="Bustamante F.O."/>
            <person name="Brasileiro-Vidal A.C."/>
            <person name="Benko-Iseppon A.M."/>
        </authorList>
    </citation>
    <scope>NUCLEOTIDE SEQUENCE [LARGE SCALE GENOMIC DNA]</scope>
    <source>
        <tissue evidence="2">Leaves</tissue>
    </source>
</reference>
<feature type="non-terminal residue" evidence="2">
    <location>
        <position position="103"/>
    </location>
</feature>
<dbReference type="EMBL" id="JASCZI010093885">
    <property type="protein sequence ID" value="MED6153538.1"/>
    <property type="molecule type" value="Genomic_DNA"/>
</dbReference>
<sequence>MASSDMMKKYVAIVVMTMLVLAQGHENNIRTTKFELEFSFKQLICHGKCLAECAFKKPNPVFFALCLVGCMPKCMNDLAPLNLNQDSNCIAACALYKPIEDKL</sequence>
<protein>
    <submittedName>
        <fullName evidence="2">Uncharacterized protein</fullName>
    </submittedName>
</protein>